<dbReference type="PANTHER" id="PTHR43731">
    <property type="entry name" value="RHOMBOID PROTEASE"/>
    <property type="match status" value="1"/>
</dbReference>
<feature type="domain" description="Peptidase S54 rhomboid" evidence="6">
    <location>
        <begin position="58"/>
        <end position="187"/>
    </location>
</feature>
<dbReference type="InterPro" id="IPR035952">
    <property type="entry name" value="Rhomboid-like_sf"/>
</dbReference>
<gene>
    <name evidence="7" type="ORF">ACFQ1G_13200</name>
</gene>
<dbReference type="Pfam" id="PF01694">
    <property type="entry name" value="Rhomboid"/>
    <property type="match status" value="1"/>
</dbReference>
<evidence type="ECO:0000259" key="6">
    <source>
        <dbReference type="Pfam" id="PF01694"/>
    </source>
</evidence>
<evidence type="ECO:0000256" key="4">
    <source>
        <dbReference type="ARBA" id="ARBA00023136"/>
    </source>
</evidence>
<reference evidence="8" key="1">
    <citation type="journal article" date="2019" name="Int. J. Syst. Evol. Microbiol.">
        <title>The Global Catalogue of Microorganisms (GCM) 10K type strain sequencing project: providing services to taxonomists for standard genome sequencing and annotation.</title>
        <authorList>
            <consortium name="The Broad Institute Genomics Platform"/>
            <consortium name="The Broad Institute Genome Sequencing Center for Infectious Disease"/>
            <person name="Wu L."/>
            <person name="Ma J."/>
        </authorList>
    </citation>
    <scope>NUCLEOTIDE SEQUENCE [LARGE SCALE GENOMIC DNA]</scope>
    <source>
        <strain evidence="8">CCUG 60898</strain>
    </source>
</reference>
<dbReference type="GO" id="GO:0006508">
    <property type="term" value="P:proteolysis"/>
    <property type="evidence" value="ECO:0007669"/>
    <property type="project" value="UniProtKB-KW"/>
</dbReference>
<feature type="transmembrane region" description="Helical" evidence="5">
    <location>
        <begin position="168"/>
        <end position="187"/>
    </location>
</feature>
<organism evidence="7 8">
    <name type="scientific">Salinimicrobium gaetbulicola</name>
    <dbReference type="NCBI Taxonomy" id="999702"/>
    <lineage>
        <taxon>Bacteria</taxon>
        <taxon>Pseudomonadati</taxon>
        <taxon>Bacteroidota</taxon>
        <taxon>Flavobacteriia</taxon>
        <taxon>Flavobacteriales</taxon>
        <taxon>Flavobacteriaceae</taxon>
        <taxon>Salinimicrobium</taxon>
    </lineage>
</organism>
<keyword evidence="3 5" id="KW-1133">Transmembrane helix</keyword>
<evidence type="ECO:0000256" key="3">
    <source>
        <dbReference type="ARBA" id="ARBA00022989"/>
    </source>
</evidence>
<dbReference type="SUPFAM" id="SSF144091">
    <property type="entry name" value="Rhomboid-like"/>
    <property type="match status" value="1"/>
</dbReference>
<dbReference type="Proteomes" id="UP001597100">
    <property type="component" value="Unassembled WGS sequence"/>
</dbReference>
<comment type="subcellular location">
    <subcellularLocation>
        <location evidence="1">Membrane</location>
        <topology evidence="1">Multi-pass membrane protein</topology>
    </subcellularLocation>
</comment>
<evidence type="ECO:0000256" key="5">
    <source>
        <dbReference type="SAM" id="Phobius"/>
    </source>
</evidence>
<evidence type="ECO:0000256" key="2">
    <source>
        <dbReference type="ARBA" id="ARBA00022692"/>
    </source>
</evidence>
<dbReference type="RefSeq" id="WP_380740290.1">
    <property type="nucleotide sequence ID" value="NZ_JBHTJP010000035.1"/>
</dbReference>
<dbReference type="EC" id="3.4.21.-" evidence="7"/>
<dbReference type="PANTHER" id="PTHR43731:SF9">
    <property type="entry name" value="SLR1461 PROTEIN"/>
    <property type="match status" value="1"/>
</dbReference>
<sequence length="246" mass="28839">MKRKVEHHDPFVFTPGVLGYPLAFVLAIWIVFWIEIRFGFDFTNFGVYPRTLEGLRGILASPFIHSDMEHLFHNTIPLLVLSTSLFYFYRKLSWKILLYGLLVTGILTWSIGRPAFHIGASGIIYMLAGFLFFKGIFSKYYRLVALSLIVVFLYGGLLWYVAPIDPKISWEGHLSGLVTGLLFALVYKKDIVITPKYEWEKETYREEDDPFMKHFDENGNFIEHLKEEDEDPEYIYHFRKKEDPSE</sequence>
<feature type="transmembrane region" description="Helical" evidence="5">
    <location>
        <begin position="12"/>
        <end position="34"/>
    </location>
</feature>
<keyword evidence="7" id="KW-0378">Hydrolase</keyword>
<keyword evidence="2 5" id="KW-0812">Transmembrane</keyword>
<feature type="transmembrane region" description="Helical" evidence="5">
    <location>
        <begin position="71"/>
        <end position="89"/>
    </location>
</feature>
<accession>A0ABW3IIB5</accession>
<feature type="transmembrane region" description="Helical" evidence="5">
    <location>
        <begin position="118"/>
        <end position="136"/>
    </location>
</feature>
<name>A0ABW3IIB5_9FLAO</name>
<keyword evidence="4 5" id="KW-0472">Membrane</keyword>
<dbReference type="GO" id="GO:0008233">
    <property type="term" value="F:peptidase activity"/>
    <property type="evidence" value="ECO:0007669"/>
    <property type="project" value="UniProtKB-KW"/>
</dbReference>
<dbReference type="InterPro" id="IPR050925">
    <property type="entry name" value="Rhomboid_protease_S54"/>
</dbReference>
<evidence type="ECO:0000313" key="7">
    <source>
        <dbReference type="EMBL" id="MFD0977749.1"/>
    </source>
</evidence>
<protein>
    <submittedName>
        <fullName evidence="7">Rhomboid family intramembrane serine protease</fullName>
        <ecNumber evidence="7">3.4.21.-</ecNumber>
    </submittedName>
</protein>
<feature type="transmembrane region" description="Helical" evidence="5">
    <location>
        <begin position="143"/>
        <end position="162"/>
    </location>
</feature>
<keyword evidence="8" id="KW-1185">Reference proteome</keyword>
<evidence type="ECO:0000256" key="1">
    <source>
        <dbReference type="ARBA" id="ARBA00004141"/>
    </source>
</evidence>
<dbReference type="EMBL" id="JBHTJP010000035">
    <property type="protein sequence ID" value="MFD0977749.1"/>
    <property type="molecule type" value="Genomic_DNA"/>
</dbReference>
<proteinExistence type="predicted"/>
<dbReference type="Gene3D" id="1.20.1540.10">
    <property type="entry name" value="Rhomboid-like"/>
    <property type="match status" value="1"/>
</dbReference>
<feature type="transmembrane region" description="Helical" evidence="5">
    <location>
        <begin position="96"/>
        <end position="112"/>
    </location>
</feature>
<dbReference type="InterPro" id="IPR022764">
    <property type="entry name" value="Peptidase_S54_rhomboid_dom"/>
</dbReference>
<keyword evidence="7" id="KW-0645">Protease</keyword>
<evidence type="ECO:0000313" key="8">
    <source>
        <dbReference type="Proteomes" id="UP001597100"/>
    </source>
</evidence>
<comment type="caution">
    <text evidence="7">The sequence shown here is derived from an EMBL/GenBank/DDBJ whole genome shotgun (WGS) entry which is preliminary data.</text>
</comment>